<accession>A0A5J9VHB0</accession>
<organism evidence="2 3">
    <name type="scientific">Eragrostis curvula</name>
    <name type="common">weeping love grass</name>
    <dbReference type="NCBI Taxonomy" id="38414"/>
    <lineage>
        <taxon>Eukaryota</taxon>
        <taxon>Viridiplantae</taxon>
        <taxon>Streptophyta</taxon>
        <taxon>Embryophyta</taxon>
        <taxon>Tracheophyta</taxon>
        <taxon>Spermatophyta</taxon>
        <taxon>Magnoliopsida</taxon>
        <taxon>Liliopsida</taxon>
        <taxon>Poales</taxon>
        <taxon>Poaceae</taxon>
        <taxon>PACMAD clade</taxon>
        <taxon>Chloridoideae</taxon>
        <taxon>Eragrostideae</taxon>
        <taxon>Eragrostidinae</taxon>
        <taxon>Eragrostis</taxon>
    </lineage>
</organism>
<sequence>MLVSPVQSSNNSSPPWQRGPTNTWAAPRGEGSICEMDQRHGGSGLTEGIVLICTGLWVILRETVGVNESNTSLMTRARTKGSTADICWRRRVTYQQSFLDVIASLNVDLKKEGPSMATYKAGTVVV</sequence>
<proteinExistence type="predicted"/>
<name>A0A5J9VHB0_9POAL</name>
<dbReference type="AlphaFoldDB" id="A0A5J9VHB0"/>
<reference evidence="2 3" key="1">
    <citation type="journal article" date="2019" name="Sci. Rep.">
        <title>A high-quality genome of Eragrostis curvula grass provides insights into Poaceae evolution and supports new strategies to enhance forage quality.</title>
        <authorList>
            <person name="Carballo J."/>
            <person name="Santos B.A.C.M."/>
            <person name="Zappacosta D."/>
            <person name="Garbus I."/>
            <person name="Selva J.P."/>
            <person name="Gallo C.A."/>
            <person name="Diaz A."/>
            <person name="Albertini E."/>
            <person name="Caccamo M."/>
            <person name="Echenique V."/>
        </authorList>
    </citation>
    <scope>NUCLEOTIDE SEQUENCE [LARGE SCALE GENOMIC DNA]</scope>
    <source>
        <strain evidence="3">cv. Victoria</strain>
        <tissue evidence="2">Leaf</tissue>
    </source>
</reference>
<gene>
    <name evidence="2" type="ORF">EJB05_16979</name>
</gene>
<evidence type="ECO:0000256" key="1">
    <source>
        <dbReference type="SAM" id="MobiDB-lite"/>
    </source>
</evidence>
<feature type="non-terminal residue" evidence="2">
    <location>
        <position position="126"/>
    </location>
</feature>
<evidence type="ECO:0000313" key="3">
    <source>
        <dbReference type="Proteomes" id="UP000324897"/>
    </source>
</evidence>
<evidence type="ECO:0000313" key="2">
    <source>
        <dbReference type="EMBL" id="TVU35108.1"/>
    </source>
</evidence>
<comment type="caution">
    <text evidence="2">The sequence shown here is derived from an EMBL/GenBank/DDBJ whole genome shotgun (WGS) entry which is preliminary data.</text>
</comment>
<feature type="compositionally biased region" description="Low complexity" evidence="1">
    <location>
        <begin position="1"/>
        <end position="15"/>
    </location>
</feature>
<keyword evidence="3" id="KW-1185">Reference proteome</keyword>
<feature type="region of interest" description="Disordered" evidence="1">
    <location>
        <begin position="1"/>
        <end position="30"/>
    </location>
</feature>
<dbReference type="Proteomes" id="UP000324897">
    <property type="component" value="Unassembled WGS sequence"/>
</dbReference>
<protein>
    <submittedName>
        <fullName evidence="2">Uncharacterized protein</fullName>
    </submittedName>
</protein>
<dbReference type="Gramene" id="TVU35108">
    <property type="protein sequence ID" value="TVU35108"/>
    <property type="gene ID" value="EJB05_16979"/>
</dbReference>
<dbReference type="EMBL" id="RWGY01000009">
    <property type="protein sequence ID" value="TVU35108.1"/>
    <property type="molecule type" value="Genomic_DNA"/>
</dbReference>